<proteinExistence type="inferred from homology"/>
<dbReference type="PANTHER" id="PTHR22946">
    <property type="entry name" value="DIENELACTONE HYDROLASE DOMAIN-CONTAINING PROTEIN-RELATED"/>
    <property type="match status" value="1"/>
</dbReference>
<dbReference type="Proteomes" id="UP001432168">
    <property type="component" value="Chromosome"/>
</dbReference>
<dbReference type="RefSeq" id="WP_329257287.1">
    <property type="nucleotide sequence ID" value="NZ_CP109011.1"/>
</dbReference>
<feature type="domain" description="Serine aminopeptidase S33" evidence="3">
    <location>
        <begin position="33"/>
        <end position="277"/>
    </location>
</feature>
<evidence type="ECO:0000256" key="1">
    <source>
        <dbReference type="ARBA" id="ARBA00008645"/>
    </source>
</evidence>
<dbReference type="SUPFAM" id="SSF53474">
    <property type="entry name" value="alpha/beta-Hydrolases"/>
    <property type="match status" value="1"/>
</dbReference>
<reference evidence="4" key="1">
    <citation type="submission" date="2022-10" db="EMBL/GenBank/DDBJ databases">
        <title>The complete genomes of actinobacterial strains from the NBC collection.</title>
        <authorList>
            <person name="Joergensen T.S."/>
            <person name="Alvarez Arevalo M."/>
            <person name="Sterndorff E.B."/>
            <person name="Faurdal D."/>
            <person name="Vuksanovic O."/>
            <person name="Mourched A.-S."/>
            <person name="Charusanti P."/>
            <person name="Shaw S."/>
            <person name="Blin K."/>
            <person name="Weber T."/>
        </authorList>
    </citation>
    <scope>NUCLEOTIDE SEQUENCE</scope>
    <source>
        <strain evidence="4">NBC_00686</strain>
    </source>
</reference>
<sequence>MPVEEDVELTVPGAILRGKLFRPDGSEDTRLPVVVLQGGLGGPAESVFPITPGFTDAGLACLIYDHRFTGYSDGEPRQLFDPWQQCRDLRHVLTHLTLRHDIDADRIALWGISIGGANSLFTAAMDARVGAVVSLIPPVSGWSARKLQPADTMAELDAIIPGDRQAQLRGEPPATLRLHGKPEPGKPVMFSDEEGLEFVEKVIHGLPSFSNEITVSTLDYLFEMEVRAYAERITAPLLMVLASEDTVAPVEEAREMYERVPEPKELIEYAGQHYEILSNHFPEIVTRSAEWLARTLHR</sequence>
<dbReference type="PANTHER" id="PTHR22946:SF9">
    <property type="entry name" value="POLYKETIDE TRANSFERASE AF380"/>
    <property type="match status" value="1"/>
</dbReference>
<keyword evidence="2 4" id="KW-0378">Hydrolase</keyword>
<dbReference type="EMBL" id="CP109011">
    <property type="protein sequence ID" value="WUT40965.1"/>
    <property type="molecule type" value="Genomic_DNA"/>
</dbReference>
<evidence type="ECO:0000313" key="4">
    <source>
        <dbReference type="EMBL" id="WUT40965.1"/>
    </source>
</evidence>
<comment type="similarity">
    <text evidence="1">Belongs to the AB hydrolase superfamily.</text>
</comment>
<organism evidence="4 5">
    <name type="scientific">Streptomyces pseudovenezuelae</name>
    <dbReference type="NCBI Taxonomy" id="67350"/>
    <lineage>
        <taxon>Bacteria</taxon>
        <taxon>Bacillati</taxon>
        <taxon>Actinomycetota</taxon>
        <taxon>Actinomycetes</taxon>
        <taxon>Kitasatosporales</taxon>
        <taxon>Streptomycetaceae</taxon>
        <taxon>Streptomyces</taxon>
        <taxon>Streptomyces aurantiacus group</taxon>
    </lineage>
</organism>
<evidence type="ECO:0000259" key="3">
    <source>
        <dbReference type="Pfam" id="PF12146"/>
    </source>
</evidence>
<name>A0ABZ1WN61_9ACTN</name>
<dbReference type="GO" id="GO:0016787">
    <property type="term" value="F:hydrolase activity"/>
    <property type="evidence" value="ECO:0007669"/>
    <property type="project" value="UniProtKB-KW"/>
</dbReference>
<dbReference type="Pfam" id="PF12146">
    <property type="entry name" value="Hydrolase_4"/>
    <property type="match status" value="1"/>
</dbReference>
<dbReference type="InterPro" id="IPR022742">
    <property type="entry name" value="Hydrolase_4"/>
</dbReference>
<evidence type="ECO:0000256" key="2">
    <source>
        <dbReference type="ARBA" id="ARBA00022801"/>
    </source>
</evidence>
<dbReference type="Gene3D" id="3.40.50.1820">
    <property type="entry name" value="alpha/beta hydrolase"/>
    <property type="match status" value="1"/>
</dbReference>
<evidence type="ECO:0000313" key="5">
    <source>
        <dbReference type="Proteomes" id="UP001432168"/>
    </source>
</evidence>
<protein>
    <submittedName>
        <fullName evidence="4">Alpha/beta fold hydrolase</fullName>
    </submittedName>
</protein>
<keyword evidence="5" id="KW-1185">Reference proteome</keyword>
<accession>A0ABZ1WN61</accession>
<dbReference type="InterPro" id="IPR029058">
    <property type="entry name" value="AB_hydrolase_fold"/>
</dbReference>
<dbReference type="InterPro" id="IPR050261">
    <property type="entry name" value="FrsA_esterase"/>
</dbReference>
<gene>
    <name evidence="4" type="ORF">OG929_01235</name>
</gene>